<gene>
    <name evidence="8" type="ORF">INT48_006019</name>
</gene>
<evidence type="ECO:0000313" key="9">
    <source>
        <dbReference type="Proteomes" id="UP000613177"/>
    </source>
</evidence>
<reference evidence="8" key="1">
    <citation type="submission" date="2021-01" db="EMBL/GenBank/DDBJ databases">
        <title>Metabolic potential, ecology and presence of endohyphal bacteria is reflected in genomic diversity of Mucoromycotina.</title>
        <authorList>
            <person name="Muszewska A."/>
            <person name="Okrasinska A."/>
            <person name="Steczkiewicz K."/>
            <person name="Drgas O."/>
            <person name="Orlowska M."/>
            <person name="Perlinska-Lenart U."/>
            <person name="Aleksandrzak-Piekarczyk T."/>
            <person name="Szatraj K."/>
            <person name="Zielenkiewicz U."/>
            <person name="Pilsyk S."/>
            <person name="Malc E."/>
            <person name="Mieczkowski P."/>
            <person name="Kruszewska J.S."/>
            <person name="Biernat P."/>
            <person name="Pawlowska J."/>
        </authorList>
    </citation>
    <scope>NUCLEOTIDE SEQUENCE</scope>
    <source>
        <strain evidence="8">WA0000018081</strain>
    </source>
</reference>
<evidence type="ECO:0000256" key="3">
    <source>
        <dbReference type="ARBA" id="ARBA00022490"/>
    </source>
</evidence>
<organism evidence="8 9">
    <name type="scientific">Thamnidium elegans</name>
    <dbReference type="NCBI Taxonomy" id="101142"/>
    <lineage>
        <taxon>Eukaryota</taxon>
        <taxon>Fungi</taxon>
        <taxon>Fungi incertae sedis</taxon>
        <taxon>Mucoromycota</taxon>
        <taxon>Mucoromycotina</taxon>
        <taxon>Mucoromycetes</taxon>
        <taxon>Mucorales</taxon>
        <taxon>Mucorineae</taxon>
        <taxon>Mucoraceae</taxon>
        <taxon>Thamnidium</taxon>
    </lineage>
</organism>
<dbReference type="PANTHER" id="PTHR28005">
    <property type="entry name" value="AUTOPHAGY-RELATED PROTEIN 17"/>
    <property type="match status" value="1"/>
</dbReference>
<dbReference type="AlphaFoldDB" id="A0A8H7VQ11"/>
<evidence type="ECO:0000256" key="5">
    <source>
        <dbReference type="ARBA" id="ARBA00023136"/>
    </source>
</evidence>
<evidence type="ECO:0000313" key="8">
    <source>
        <dbReference type="EMBL" id="KAG2228815.1"/>
    </source>
</evidence>
<dbReference type="GO" id="GO:0000422">
    <property type="term" value="P:autophagy of mitochondrion"/>
    <property type="evidence" value="ECO:0007669"/>
    <property type="project" value="TreeGrafter"/>
</dbReference>
<keyword evidence="4 6" id="KW-0072">Autophagy</keyword>
<dbReference type="GO" id="GO:0000045">
    <property type="term" value="P:autophagosome assembly"/>
    <property type="evidence" value="ECO:0007669"/>
    <property type="project" value="TreeGrafter"/>
</dbReference>
<dbReference type="Proteomes" id="UP000613177">
    <property type="component" value="Unassembled WGS sequence"/>
</dbReference>
<dbReference type="InterPro" id="IPR045326">
    <property type="entry name" value="ATG17-like_dom"/>
</dbReference>
<evidence type="ECO:0000256" key="4">
    <source>
        <dbReference type="ARBA" id="ARBA00023006"/>
    </source>
</evidence>
<dbReference type="EMBL" id="JAEPRE010000353">
    <property type="protein sequence ID" value="KAG2228815.1"/>
    <property type="molecule type" value="Genomic_DNA"/>
</dbReference>
<feature type="domain" description="Autophagy protein ATG17-like" evidence="7">
    <location>
        <begin position="22"/>
        <end position="157"/>
    </location>
</feature>
<feature type="non-terminal residue" evidence="8">
    <location>
        <position position="1"/>
    </location>
</feature>
<keyword evidence="3 6" id="KW-0963">Cytoplasm</keyword>
<proteinExistence type="inferred from homology"/>
<feature type="domain" description="Autophagy protein ATG17-like" evidence="7">
    <location>
        <begin position="163"/>
        <end position="326"/>
    </location>
</feature>
<dbReference type="Pfam" id="PF04108">
    <property type="entry name" value="ATG17_like"/>
    <property type="match status" value="2"/>
</dbReference>
<dbReference type="GO" id="GO:0060090">
    <property type="term" value="F:molecular adaptor activity"/>
    <property type="evidence" value="ECO:0007669"/>
    <property type="project" value="TreeGrafter"/>
</dbReference>
<dbReference type="InterPro" id="IPR007240">
    <property type="entry name" value="Atg17"/>
</dbReference>
<evidence type="ECO:0000259" key="7">
    <source>
        <dbReference type="Pfam" id="PF04108"/>
    </source>
</evidence>
<evidence type="ECO:0000256" key="2">
    <source>
        <dbReference type="ARBA" id="ARBA00013806"/>
    </source>
</evidence>
<dbReference type="PANTHER" id="PTHR28005:SF1">
    <property type="entry name" value="AUTOPHAGY-RELATED PROTEIN 17"/>
    <property type="match status" value="1"/>
</dbReference>
<name>A0A8H7VQ11_9FUNG</name>
<protein>
    <recommendedName>
        <fullName evidence="2 6">Autophagy-related protein 17</fullName>
    </recommendedName>
</protein>
<keyword evidence="5" id="KW-0472">Membrane</keyword>
<comment type="function">
    <text evidence="6">Autophagy-specific protein that functions in response to autophagy-inducing signals as a scaffold to recruit other ATG proteins to organize preautophagosomal structure (PAS) formation. Modulates the timing and magnitude of the autophagy response, such as the size of the sequestering vesicles. Plays particularly a role in pexophagy and nucleophagy.</text>
</comment>
<comment type="caution">
    <text evidence="8">The sequence shown here is derived from an EMBL/GenBank/DDBJ whole genome shotgun (WGS) entry which is preliminary data.</text>
</comment>
<keyword evidence="9" id="KW-1185">Reference proteome</keyword>
<comment type="similarity">
    <text evidence="1 6">Belongs to the ATG17 family.</text>
</comment>
<dbReference type="GO" id="GO:0030295">
    <property type="term" value="F:protein kinase activator activity"/>
    <property type="evidence" value="ECO:0007669"/>
    <property type="project" value="TreeGrafter"/>
</dbReference>
<evidence type="ECO:0000256" key="1">
    <source>
        <dbReference type="ARBA" id="ARBA00006259"/>
    </source>
</evidence>
<dbReference type="GO" id="GO:0034045">
    <property type="term" value="C:phagophore assembly site membrane"/>
    <property type="evidence" value="ECO:0007669"/>
    <property type="project" value="UniProtKB-SubCell"/>
</dbReference>
<accession>A0A8H7VQ11</accession>
<evidence type="ECO:0000256" key="6">
    <source>
        <dbReference type="RuleBase" id="RU368080"/>
    </source>
</evidence>
<comment type="subcellular location">
    <subcellularLocation>
        <location evidence="6">Cytoplasm</location>
    </subcellularLocation>
    <subcellularLocation>
        <location evidence="6">Preautophagosomal structure membrane</location>
        <topology evidence="6">Peripheral membrane protein</topology>
    </subcellularLocation>
</comment>
<dbReference type="GO" id="GO:1990316">
    <property type="term" value="C:Atg1/ULK1 kinase complex"/>
    <property type="evidence" value="ECO:0007669"/>
    <property type="project" value="TreeGrafter"/>
</dbReference>
<sequence>MTNIVIQQELVSLLVVAKKAFSQGRDMCNQANIYQQSSQKYIETIERIHPKLLFVDNHINLQLKDLDNMRDYLDAGAESCKKRIKDRETRLQSLTIELTNIFNLLKECTIDKDILKVNEERGGESQNEVTLFDYISDQEIIELQRLADDEIGEIEASKKTKITQLGPEECEKLDITILKTDDDSLQNIIEELRIGLDVVIFTSEEIYDRMQVYLHAKEELAKVLNQLDQIGLSVEAIYDKLLYFESEIKERENNLDEFFEQLKSLVEWYRCYASSYNYLLLEIDRRKNAQEKQDQLRNELLKSFEAAYNDELQERRSWSAQHGQYLPEVLCPFIKDAPSILTVAIESDVVTRLPNLSRSSVEK</sequence>
<dbReference type="GO" id="GO:0034727">
    <property type="term" value="P:piecemeal microautophagy of the nucleus"/>
    <property type="evidence" value="ECO:0007669"/>
    <property type="project" value="TreeGrafter"/>
</dbReference>